<evidence type="ECO:0008006" key="3">
    <source>
        <dbReference type="Google" id="ProtNLM"/>
    </source>
</evidence>
<evidence type="ECO:0000313" key="1">
    <source>
        <dbReference type="EMBL" id="GMR50344.1"/>
    </source>
</evidence>
<dbReference type="Proteomes" id="UP001328107">
    <property type="component" value="Unassembled WGS sequence"/>
</dbReference>
<gene>
    <name evidence="1" type="ORF">PMAYCL1PPCAC_20539</name>
</gene>
<dbReference type="AlphaFoldDB" id="A0AAN5CTJ4"/>
<organism evidence="1 2">
    <name type="scientific">Pristionchus mayeri</name>
    <dbReference type="NCBI Taxonomy" id="1317129"/>
    <lineage>
        <taxon>Eukaryota</taxon>
        <taxon>Metazoa</taxon>
        <taxon>Ecdysozoa</taxon>
        <taxon>Nematoda</taxon>
        <taxon>Chromadorea</taxon>
        <taxon>Rhabditida</taxon>
        <taxon>Rhabditina</taxon>
        <taxon>Diplogasteromorpha</taxon>
        <taxon>Diplogasteroidea</taxon>
        <taxon>Neodiplogasteridae</taxon>
        <taxon>Pristionchus</taxon>
    </lineage>
</organism>
<dbReference type="InterPro" id="IPR019421">
    <property type="entry name" value="7TM_GPCR_serpentine_rcpt_Srd"/>
</dbReference>
<proteinExistence type="predicted"/>
<dbReference type="Pfam" id="PF10317">
    <property type="entry name" value="7TM_GPCR_Srd"/>
    <property type="match status" value="1"/>
</dbReference>
<keyword evidence="2" id="KW-1185">Reference proteome</keyword>
<evidence type="ECO:0000313" key="2">
    <source>
        <dbReference type="Proteomes" id="UP001328107"/>
    </source>
</evidence>
<comment type="caution">
    <text evidence="1">The sequence shown here is derived from an EMBL/GenBank/DDBJ whole genome shotgun (WGS) entry which is preliminary data.</text>
</comment>
<reference evidence="2" key="1">
    <citation type="submission" date="2022-10" db="EMBL/GenBank/DDBJ databases">
        <title>Genome assembly of Pristionchus species.</title>
        <authorList>
            <person name="Yoshida K."/>
            <person name="Sommer R.J."/>
        </authorList>
    </citation>
    <scope>NUCLEOTIDE SEQUENCE [LARGE SCALE GENOMIC DNA]</scope>
    <source>
        <strain evidence="2">RS5460</strain>
    </source>
</reference>
<accession>A0AAN5CTJ4</accession>
<sequence>MSADELPIFVHGVHNLCTISSVVFDGLLLQSIYEILTSISTFIVFPRVIPLGLDGIVVVTEGPCRVLPMRICFGVYSVLLNAVARFLKL</sequence>
<protein>
    <recommendedName>
        <fullName evidence="3">G protein-coupled receptor</fullName>
    </recommendedName>
</protein>
<dbReference type="EMBL" id="BTRK01000004">
    <property type="protein sequence ID" value="GMR50344.1"/>
    <property type="molecule type" value="Genomic_DNA"/>
</dbReference>
<name>A0AAN5CTJ4_9BILA</name>